<evidence type="ECO:0000256" key="3">
    <source>
        <dbReference type="ARBA" id="ARBA00009685"/>
    </source>
</evidence>
<evidence type="ECO:0000313" key="25">
    <source>
        <dbReference type="Proteomes" id="UP000887116"/>
    </source>
</evidence>
<evidence type="ECO:0000256" key="6">
    <source>
        <dbReference type="ARBA" id="ARBA00022679"/>
    </source>
</evidence>
<evidence type="ECO:0000256" key="9">
    <source>
        <dbReference type="ARBA" id="ARBA00022763"/>
    </source>
</evidence>
<evidence type="ECO:0000256" key="10">
    <source>
        <dbReference type="ARBA" id="ARBA00022801"/>
    </source>
</evidence>
<evidence type="ECO:0000259" key="20">
    <source>
        <dbReference type="Pfam" id="PF00438"/>
    </source>
</evidence>
<dbReference type="GO" id="GO:0006772">
    <property type="term" value="P:thiamine metabolic process"/>
    <property type="evidence" value="ECO:0007669"/>
    <property type="project" value="UniProtKB-ARBA"/>
</dbReference>
<dbReference type="GO" id="GO:0004478">
    <property type="term" value="F:methionine adenosyltransferase activity"/>
    <property type="evidence" value="ECO:0007669"/>
    <property type="project" value="UniProtKB-EC"/>
</dbReference>
<dbReference type="OrthoDB" id="10611354at2759"/>
<comment type="cofactor">
    <cofactor evidence="18">
        <name>Mg(2+)</name>
        <dbReference type="ChEBI" id="CHEBI:18420"/>
    </cofactor>
    <text evidence="18">Binds 2 magnesium ions per subunit. The magnesium ions interact primarily with the substrate.</text>
</comment>
<comment type="pathway">
    <text evidence="1 18">Amino-acid biosynthesis; S-adenosyl-L-methionine biosynthesis; S-adenosyl-L-methionine from L-methionine: step 1/1.</text>
</comment>
<dbReference type="Proteomes" id="UP000887116">
    <property type="component" value="Unassembled WGS sequence"/>
</dbReference>
<feature type="domain" description="Thiaminase-2/PQQC" evidence="23">
    <location>
        <begin position="419"/>
        <end position="531"/>
    </location>
</feature>
<keyword evidence="4" id="KW-0963">Cytoplasm</keyword>
<evidence type="ECO:0000259" key="23">
    <source>
        <dbReference type="Pfam" id="PF03070"/>
    </source>
</evidence>
<evidence type="ECO:0000256" key="1">
    <source>
        <dbReference type="ARBA" id="ARBA00005224"/>
    </source>
</evidence>
<name>A0A8X6I5F2_TRICU</name>
<evidence type="ECO:0000256" key="4">
    <source>
        <dbReference type="ARBA" id="ARBA00022490"/>
    </source>
</evidence>
<dbReference type="Gene3D" id="3.30.420.10">
    <property type="entry name" value="Ribonuclease H-like superfamily/Ribonuclease H"/>
    <property type="match status" value="1"/>
</dbReference>
<dbReference type="CDD" id="cd16962">
    <property type="entry name" value="RuvC"/>
    <property type="match status" value="1"/>
</dbReference>
<dbReference type="InterPro" id="IPR022629">
    <property type="entry name" value="S-AdoMet_synt_central"/>
</dbReference>
<feature type="domain" description="S-adenosylmethionine synthetase central" evidence="21">
    <location>
        <begin position="110"/>
        <end position="223"/>
    </location>
</feature>
<dbReference type="GO" id="GO:0046872">
    <property type="term" value="F:metal ion binding"/>
    <property type="evidence" value="ECO:0007669"/>
    <property type="project" value="UniProtKB-KW"/>
</dbReference>
<dbReference type="GO" id="GO:0005524">
    <property type="term" value="F:ATP binding"/>
    <property type="evidence" value="ECO:0007669"/>
    <property type="project" value="UniProtKB-KW"/>
</dbReference>
<dbReference type="InterPro" id="IPR022630">
    <property type="entry name" value="S-AdoMet_synt_C"/>
</dbReference>
<keyword evidence="25" id="KW-1185">Reference proteome</keyword>
<keyword evidence="16" id="KW-0234">DNA repair</keyword>
<comment type="similarity">
    <text evidence="2">Belongs to the RuvC family.</text>
</comment>
<comment type="catalytic activity">
    <reaction evidence="17 18">
        <text>L-methionine + ATP + H2O = S-adenosyl-L-methionine + phosphate + diphosphate</text>
        <dbReference type="Rhea" id="RHEA:21080"/>
        <dbReference type="ChEBI" id="CHEBI:15377"/>
        <dbReference type="ChEBI" id="CHEBI:30616"/>
        <dbReference type="ChEBI" id="CHEBI:33019"/>
        <dbReference type="ChEBI" id="CHEBI:43474"/>
        <dbReference type="ChEBI" id="CHEBI:57844"/>
        <dbReference type="ChEBI" id="CHEBI:59789"/>
        <dbReference type="EC" id="2.5.1.6"/>
    </reaction>
</comment>
<keyword evidence="5 18" id="KW-0554">One-carbon metabolism</keyword>
<dbReference type="AlphaFoldDB" id="A0A8X6I5F2"/>
<keyword evidence="8 18" id="KW-0547">Nucleotide-binding</keyword>
<accession>A0A8X6I5F2</accession>
<evidence type="ECO:0000256" key="12">
    <source>
        <dbReference type="ARBA" id="ARBA00022842"/>
    </source>
</evidence>
<dbReference type="InterPro" id="IPR002176">
    <property type="entry name" value="X-over_junc_endoDNase_RuvC"/>
</dbReference>
<dbReference type="PROSITE" id="PS00377">
    <property type="entry name" value="ADOMET_SYNTHASE_2"/>
    <property type="match status" value="1"/>
</dbReference>
<evidence type="ECO:0000256" key="19">
    <source>
        <dbReference type="RuleBase" id="RU004462"/>
    </source>
</evidence>
<dbReference type="Gene3D" id="1.20.910.10">
    <property type="entry name" value="Heme oxygenase-like"/>
    <property type="match status" value="1"/>
</dbReference>
<dbReference type="GO" id="GO:0006556">
    <property type="term" value="P:S-adenosylmethionine biosynthetic process"/>
    <property type="evidence" value="ECO:0007669"/>
    <property type="project" value="InterPro"/>
</dbReference>
<keyword evidence="7 18" id="KW-0479">Metal-binding</keyword>
<reference evidence="24" key="1">
    <citation type="submission" date="2020-07" db="EMBL/GenBank/DDBJ databases">
        <title>Multicomponent nature underlies the extraordinary mechanical properties of spider dragline silk.</title>
        <authorList>
            <person name="Kono N."/>
            <person name="Nakamura H."/>
            <person name="Mori M."/>
            <person name="Yoshida Y."/>
            <person name="Ohtoshi R."/>
            <person name="Malay A.D."/>
            <person name="Moran D.A.P."/>
            <person name="Tomita M."/>
            <person name="Numata K."/>
            <person name="Arakawa K."/>
        </authorList>
    </citation>
    <scope>NUCLEOTIDE SEQUENCE</scope>
</reference>
<dbReference type="InterPro" id="IPR022636">
    <property type="entry name" value="S-AdoMet_synthetase_sfam"/>
</dbReference>
<comment type="function">
    <text evidence="18">Catalyzes the formation of S-adenosylmethionine from methionine and ATP.</text>
</comment>
<dbReference type="NCBIfam" id="TIGR00228">
    <property type="entry name" value="ruvC"/>
    <property type="match status" value="1"/>
</dbReference>
<gene>
    <name evidence="24" type="primary">metK</name>
    <name evidence="24" type="ORF">TNCT_471841</name>
</gene>
<keyword evidence="14" id="KW-0238">DNA-binding</keyword>
<dbReference type="EMBL" id="BMAO01020984">
    <property type="protein sequence ID" value="GFQ71160.1"/>
    <property type="molecule type" value="Genomic_DNA"/>
</dbReference>
<dbReference type="PANTHER" id="PTHR11964">
    <property type="entry name" value="S-ADENOSYLMETHIONINE SYNTHETASE"/>
    <property type="match status" value="1"/>
</dbReference>
<evidence type="ECO:0000256" key="14">
    <source>
        <dbReference type="ARBA" id="ARBA00023125"/>
    </source>
</evidence>
<dbReference type="GO" id="GO:0006730">
    <property type="term" value="P:one-carbon metabolic process"/>
    <property type="evidence" value="ECO:0007669"/>
    <property type="project" value="UniProtKB-KW"/>
</dbReference>
<dbReference type="FunFam" id="3.30.420.10:FF:000002">
    <property type="entry name" value="Crossover junction endodeoxyribonuclease RuvC"/>
    <property type="match status" value="1"/>
</dbReference>
<keyword evidence="6 18" id="KW-0808">Transferase</keyword>
<evidence type="ECO:0000256" key="7">
    <source>
        <dbReference type="ARBA" id="ARBA00022723"/>
    </source>
</evidence>
<keyword evidence="11 18" id="KW-0067">ATP-binding</keyword>
<evidence type="ECO:0000256" key="5">
    <source>
        <dbReference type="ARBA" id="ARBA00022563"/>
    </source>
</evidence>
<evidence type="ECO:0000256" key="18">
    <source>
        <dbReference type="RuleBase" id="RU000541"/>
    </source>
</evidence>
<keyword evidence="10" id="KW-0378">Hydrolase</keyword>
<comment type="caution">
    <text evidence="24">The sequence shown here is derived from an EMBL/GenBank/DDBJ whole genome shotgun (WGS) entry which is preliminary data.</text>
</comment>
<keyword evidence="13 18" id="KW-0630">Potassium</keyword>
<dbReference type="GO" id="GO:0004520">
    <property type="term" value="F:DNA endonuclease activity"/>
    <property type="evidence" value="ECO:0007669"/>
    <property type="project" value="InterPro"/>
</dbReference>
<dbReference type="GO" id="GO:0006281">
    <property type="term" value="P:DNA repair"/>
    <property type="evidence" value="ECO:0007669"/>
    <property type="project" value="UniProtKB-KW"/>
</dbReference>
<proteinExistence type="inferred from homology"/>
<dbReference type="PRINTS" id="PR00696">
    <property type="entry name" value="RSOLVASERUVC"/>
</dbReference>
<feature type="domain" description="S-adenosylmethionine synthetase C-terminal" evidence="22">
    <location>
        <begin position="225"/>
        <end position="366"/>
    </location>
</feature>
<comment type="similarity">
    <text evidence="3 19">Belongs to the AdoMet synthase family.</text>
</comment>
<evidence type="ECO:0000313" key="24">
    <source>
        <dbReference type="EMBL" id="GFQ71160.1"/>
    </source>
</evidence>
<dbReference type="InterPro" id="IPR016084">
    <property type="entry name" value="Haem_Oase-like_multi-hlx"/>
</dbReference>
<dbReference type="Pfam" id="PF00438">
    <property type="entry name" value="S-AdoMet_synt_N"/>
    <property type="match status" value="1"/>
</dbReference>
<dbReference type="SUPFAM" id="SSF48613">
    <property type="entry name" value="Heme oxygenase-like"/>
    <property type="match status" value="1"/>
</dbReference>
<keyword evidence="12 18" id="KW-0460">Magnesium</keyword>
<evidence type="ECO:0000256" key="11">
    <source>
        <dbReference type="ARBA" id="ARBA00022840"/>
    </source>
</evidence>
<evidence type="ECO:0000256" key="16">
    <source>
        <dbReference type="ARBA" id="ARBA00023204"/>
    </source>
</evidence>
<comment type="cofactor">
    <cofactor evidence="18">
        <name>K(+)</name>
        <dbReference type="ChEBI" id="CHEBI:29103"/>
    </cofactor>
    <text evidence="18">Binds 1 potassium ion per subunit. The potassium ion interacts primarily with the substrate.</text>
</comment>
<dbReference type="InterPro" id="IPR036397">
    <property type="entry name" value="RNaseH_sf"/>
</dbReference>
<dbReference type="Pfam" id="PF02772">
    <property type="entry name" value="S-AdoMet_synt_M"/>
    <property type="match status" value="1"/>
</dbReference>
<evidence type="ECO:0000256" key="17">
    <source>
        <dbReference type="ARBA" id="ARBA00048344"/>
    </source>
</evidence>
<dbReference type="EC" id="2.5.1.6" evidence="18"/>
<dbReference type="HAMAP" id="MF_00034">
    <property type="entry name" value="RuvC"/>
    <property type="match status" value="1"/>
</dbReference>
<dbReference type="Pfam" id="PF02773">
    <property type="entry name" value="S-AdoMet_synt_C"/>
    <property type="match status" value="1"/>
</dbReference>
<dbReference type="NCBIfam" id="TIGR01034">
    <property type="entry name" value="metK"/>
    <property type="match status" value="1"/>
</dbReference>
<dbReference type="GO" id="GO:0006310">
    <property type="term" value="P:DNA recombination"/>
    <property type="evidence" value="ECO:0007669"/>
    <property type="project" value="UniProtKB-KW"/>
</dbReference>
<evidence type="ECO:0000256" key="8">
    <source>
        <dbReference type="ARBA" id="ARBA00022741"/>
    </source>
</evidence>
<evidence type="ECO:0000256" key="2">
    <source>
        <dbReference type="ARBA" id="ARBA00009518"/>
    </source>
</evidence>
<dbReference type="SUPFAM" id="SSF53098">
    <property type="entry name" value="Ribonuclease H-like"/>
    <property type="match status" value="1"/>
</dbReference>
<protein>
    <recommendedName>
        <fullName evidence="18">S-adenosylmethionine synthase</fullName>
        <ecNumber evidence="18">2.5.1.6</ecNumber>
    </recommendedName>
</protein>
<evidence type="ECO:0000259" key="22">
    <source>
        <dbReference type="Pfam" id="PF02773"/>
    </source>
</evidence>
<evidence type="ECO:0000259" key="21">
    <source>
        <dbReference type="Pfam" id="PF02772"/>
    </source>
</evidence>
<dbReference type="GO" id="GO:0003677">
    <property type="term" value="F:DNA binding"/>
    <property type="evidence" value="ECO:0007669"/>
    <property type="project" value="UniProtKB-KW"/>
</dbReference>
<dbReference type="GO" id="GO:0016787">
    <property type="term" value="F:hydrolase activity"/>
    <property type="evidence" value="ECO:0007669"/>
    <property type="project" value="UniProtKB-KW"/>
</dbReference>
<sequence length="691" mass="76753">MSLYKNLVTSESVAAGHPDKVADQISDAILDEYLFTDPFARAAIETLVTKDNVIIAGEVFGPNIKNSRIESIVRNTIKDIGYKHDGFHWRKVKVNILLHEQSNDIAIGLDQGAGDQGIMYGYATTETENLMPAPIFYAHSILKNIMSAVKEAKLGPDAKSQITLAYENNLPVRAESIIVSIQHPEDLDQSKVKEIIYPYIVSSLPEGWMCPEENLLVNPTGRFVIGGPVSDCGLTGRKIMVDTYGGYIPHGGGAFSGKDATKVDRSAAYMARYLAKNIVFAGLAERCLVQLSYAIGVSKPTSFYIDTFGANKVEERVIKKFIENNIDLSTKGIIKHLSLNHPIYKRTACYGHFGKQSERDGGFSWESMNLSADLCREFNIEAKFNDVEIMNKLICVAVGTFATRDYYSKHFADCGLSDSHKKSRSCSAFTNFFVRIAYHNSVAEGLAASYPCFCIYQIVVCHIVKSKTTADNKYQKWIDLFSSDEANTMIDDVTSIMNNLYKKSNNDERKNMLGFFRDGLQLEMEFWNEVYYKAGLDPGISKTGWAIISLNEKNNIEFLGGGTISTDGKLGTGERLHIIFEQLKKVISLYSPNEAAVEKIFVNKNPKSSLTLGYARGVVILALKITKLTMNEYDANYVKKSITGNGHADKDQIIFMVKQIVKNLSIKCHHAADALAVAICHAYTKGSCFVE</sequence>
<keyword evidence="9" id="KW-0227">DNA damage</keyword>
<keyword evidence="15" id="KW-0233">DNA recombination</keyword>
<dbReference type="InterPro" id="IPR022631">
    <property type="entry name" value="ADOMET_SYNTHASE_CS"/>
</dbReference>
<dbReference type="InterPro" id="IPR002133">
    <property type="entry name" value="S-AdoMet_synthetase"/>
</dbReference>
<dbReference type="CDD" id="cd18079">
    <property type="entry name" value="S-AdoMet_synt"/>
    <property type="match status" value="1"/>
</dbReference>
<organism evidence="24 25">
    <name type="scientific">Trichonephila clavata</name>
    <name type="common">Joro spider</name>
    <name type="synonym">Nephila clavata</name>
    <dbReference type="NCBI Taxonomy" id="2740835"/>
    <lineage>
        <taxon>Eukaryota</taxon>
        <taxon>Metazoa</taxon>
        <taxon>Ecdysozoa</taxon>
        <taxon>Arthropoda</taxon>
        <taxon>Chelicerata</taxon>
        <taxon>Arachnida</taxon>
        <taxon>Araneae</taxon>
        <taxon>Araneomorphae</taxon>
        <taxon>Entelegynae</taxon>
        <taxon>Araneoidea</taxon>
        <taxon>Nephilidae</taxon>
        <taxon>Trichonephila</taxon>
    </lineage>
</organism>
<dbReference type="Gene3D" id="3.30.300.10">
    <property type="match status" value="3"/>
</dbReference>
<dbReference type="InterPro" id="IPR012337">
    <property type="entry name" value="RNaseH-like_sf"/>
</dbReference>
<feature type="domain" description="S-adenosylmethionine synthetase N-terminal" evidence="20">
    <location>
        <begin position="6"/>
        <end position="102"/>
    </location>
</feature>
<dbReference type="Pfam" id="PF03070">
    <property type="entry name" value="TENA_THI-4"/>
    <property type="match status" value="1"/>
</dbReference>
<evidence type="ECO:0000256" key="13">
    <source>
        <dbReference type="ARBA" id="ARBA00022958"/>
    </source>
</evidence>
<dbReference type="InterPro" id="IPR022628">
    <property type="entry name" value="S-AdoMet_synt_N"/>
</dbReference>
<dbReference type="InterPro" id="IPR004305">
    <property type="entry name" value="Thiaminase-2/PQQC"/>
</dbReference>
<dbReference type="SUPFAM" id="SSF55973">
    <property type="entry name" value="S-adenosylmethionine synthetase"/>
    <property type="match status" value="3"/>
</dbReference>
<evidence type="ECO:0000256" key="15">
    <source>
        <dbReference type="ARBA" id="ARBA00023172"/>
    </source>
</evidence>
<dbReference type="Pfam" id="PF02075">
    <property type="entry name" value="RuvC"/>
    <property type="match status" value="1"/>
</dbReference>
<dbReference type="PROSITE" id="PS00376">
    <property type="entry name" value="ADOMET_SYNTHASE_1"/>
    <property type="match status" value="1"/>
</dbReference>